<evidence type="ECO:0000313" key="6">
    <source>
        <dbReference type="EMBL" id="PIB01213.1"/>
    </source>
</evidence>
<accession>A0A2G5I9Q6</accession>
<comment type="subunit">
    <text evidence="2">Component of the NuA4 histone acetyltransferase complex.</text>
</comment>
<feature type="region of interest" description="Disordered" evidence="4">
    <location>
        <begin position="1"/>
        <end position="39"/>
    </location>
</feature>
<dbReference type="Pfam" id="PF01393">
    <property type="entry name" value="Chromo_shadow"/>
    <property type="match status" value="1"/>
</dbReference>
<dbReference type="InterPro" id="IPR023780">
    <property type="entry name" value="Chromo_domain"/>
</dbReference>
<dbReference type="InterPro" id="IPR000953">
    <property type="entry name" value="Chromo/chromo_shadow_dom"/>
</dbReference>
<feature type="compositionally biased region" description="Acidic residues" evidence="4">
    <location>
        <begin position="28"/>
        <end position="39"/>
    </location>
</feature>
<sequence>MPAPLHSDGSDVDIPDAIPAKAVKTQPEESEDDDEAEDEYAVEKILSHKFVRGKTVYEIKWVGYDDEADRTWEPIENLEEGAKDLLEAYHRKVGGTPEPPNKNKDKKSAKKSLGKRASSAMEESPAPTSSKKGRSRKSETNGAEWTPPLGLWEDHVTRVTAIIEGDEVDEDGTINKSRGVQTLEGLLEWNNDRKTQHKMPVLRQKCPQRLLDYYEGHLLKPKLEALEEDDPVY</sequence>
<dbReference type="InterPro" id="IPR023779">
    <property type="entry name" value="Chromodomain_CS"/>
</dbReference>
<evidence type="ECO:0000256" key="4">
    <source>
        <dbReference type="SAM" id="MobiDB-lite"/>
    </source>
</evidence>
<evidence type="ECO:0000259" key="5">
    <source>
        <dbReference type="PROSITE" id="PS50013"/>
    </source>
</evidence>
<dbReference type="InterPro" id="IPR017984">
    <property type="entry name" value="Chromo_dom_subgr"/>
</dbReference>
<evidence type="ECO:0000256" key="2">
    <source>
        <dbReference type="ARBA" id="ARBA00011353"/>
    </source>
</evidence>
<reference evidence="7 9" key="2">
    <citation type="submission" date="2023-09" db="EMBL/GenBank/DDBJ databases">
        <title>Complete-Gapless Cercospora beticola genome.</title>
        <authorList>
            <person name="Wyatt N.A."/>
            <person name="Spanner R.E."/>
            <person name="Bolton M.D."/>
        </authorList>
    </citation>
    <scope>NUCLEOTIDE SEQUENCE [LARGE SCALE GENOMIC DNA]</scope>
    <source>
        <strain evidence="7">Cb09-40</strain>
    </source>
</reference>
<feature type="region of interest" description="Disordered" evidence="4">
    <location>
        <begin position="86"/>
        <end position="150"/>
    </location>
</feature>
<dbReference type="GO" id="GO:0006338">
    <property type="term" value="P:chromatin remodeling"/>
    <property type="evidence" value="ECO:0007669"/>
    <property type="project" value="UniProtKB-ARBA"/>
</dbReference>
<dbReference type="InterPro" id="IPR051219">
    <property type="entry name" value="Heterochromatin_chromo-domain"/>
</dbReference>
<dbReference type="PROSITE" id="PS50013">
    <property type="entry name" value="CHROMO_2"/>
    <property type="match status" value="1"/>
</dbReference>
<dbReference type="Proteomes" id="UP001302367">
    <property type="component" value="Chromosome 1"/>
</dbReference>
<dbReference type="GO" id="GO:0005634">
    <property type="term" value="C:nucleus"/>
    <property type="evidence" value="ECO:0007669"/>
    <property type="project" value="UniProtKB-SubCell"/>
</dbReference>
<feature type="compositionally biased region" description="Basic residues" evidence="4">
    <location>
        <begin position="104"/>
        <end position="114"/>
    </location>
</feature>
<evidence type="ECO:0000313" key="8">
    <source>
        <dbReference type="Proteomes" id="UP000230605"/>
    </source>
</evidence>
<evidence type="ECO:0000256" key="1">
    <source>
        <dbReference type="ARBA" id="ARBA00004123"/>
    </source>
</evidence>
<dbReference type="EMBL" id="LKMD01000100">
    <property type="protein sequence ID" value="PIB01213.1"/>
    <property type="molecule type" value="Genomic_DNA"/>
</dbReference>
<dbReference type="AlphaFoldDB" id="A0A2G5I9Q6"/>
<dbReference type="InterPro" id="IPR016197">
    <property type="entry name" value="Chromo-like_dom_sf"/>
</dbReference>
<evidence type="ECO:0000313" key="9">
    <source>
        <dbReference type="Proteomes" id="UP001302367"/>
    </source>
</evidence>
<dbReference type="GO" id="GO:0000792">
    <property type="term" value="C:heterochromatin"/>
    <property type="evidence" value="ECO:0007669"/>
    <property type="project" value="UniProtKB-ARBA"/>
</dbReference>
<feature type="domain" description="Chromo" evidence="5">
    <location>
        <begin position="40"/>
        <end position="101"/>
    </location>
</feature>
<name>A0A2G5I9Q6_CERBT</name>
<dbReference type="InterPro" id="IPR008251">
    <property type="entry name" value="Chromo_shadow_dom"/>
</dbReference>
<dbReference type="Proteomes" id="UP000230605">
    <property type="component" value="Chromosome 1"/>
</dbReference>
<comment type="subcellular location">
    <subcellularLocation>
        <location evidence="1">Nucleus</location>
    </subcellularLocation>
</comment>
<evidence type="ECO:0000313" key="7">
    <source>
        <dbReference type="EMBL" id="WPA97344.1"/>
    </source>
</evidence>
<reference evidence="6 8" key="1">
    <citation type="submission" date="2015-10" db="EMBL/GenBank/DDBJ databases">
        <title>The cercosporin biosynthetic gene cluster was horizontally transferred to several fungal lineages and shown to be expanded in Cercospora beticola based on microsynteny with recipient genomes.</title>
        <authorList>
            <person name="De Jonge R."/>
            <person name="Ebert M.K."/>
            <person name="Suttle J.C."/>
            <person name="Jurick Ii W.M."/>
            <person name="Secor G.A."/>
            <person name="Thomma B.P."/>
            <person name="Van De Peer Y."/>
            <person name="Bolton M.D."/>
        </authorList>
    </citation>
    <scope>NUCLEOTIDE SEQUENCE [LARGE SCALE GENOMIC DNA]</scope>
    <source>
        <strain evidence="6 8">09-40</strain>
    </source>
</reference>
<dbReference type="CDD" id="cd00024">
    <property type="entry name" value="CD_CSD"/>
    <property type="match status" value="1"/>
</dbReference>
<dbReference type="OrthoDB" id="433924at2759"/>
<gene>
    <name evidence="6" type="ORF">CB0940_01887</name>
    <name evidence="7" type="ORF">RHO25_001953</name>
</gene>
<evidence type="ECO:0000256" key="3">
    <source>
        <dbReference type="ARBA" id="ARBA00023242"/>
    </source>
</evidence>
<keyword evidence="9" id="KW-1185">Reference proteome</keyword>
<dbReference type="SUPFAM" id="SSF54160">
    <property type="entry name" value="Chromo domain-like"/>
    <property type="match status" value="2"/>
</dbReference>
<dbReference type="SMART" id="SM00298">
    <property type="entry name" value="CHROMO"/>
    <property type="match status" value="1"/>
</dbReference>
<protein>
    <recommendedName>
        <fullName evidence="5">Chromo domain-containing protein</fullName>
    </recommendedName>
</protein>
<dbReference type="Gene3D" id="2.40.50.40">
    <property type="match status" value="2"/>
</dbReference>
<dbReference type="PROSITE" id="PS00598">
    <property type="entry name" value="CHROMO_1"/>
    <property type="match status" value="1"/>
</dbReference>
<dbReference type="Pfam" id="PF00385">
    <property type="entry name" value="Chromo"/>
    <property type="match status" value="1"/>
</dbReference>
<dbReference type="EMBL" id="CP134184">
    <property type="protein sequence ID" value="WPA97344.1"/>
    <property type="molecule type" value="Genomic_DNA"/>
</dbReference>
<dbReference type="PRINTS" id="PR00504">
    <property type="entry name" value="CHROMODOMAIN"/>
</dbReference>
<dbReference type="PANTHER" id="PTHR22812">
    <property type="entry name" value="CHROMOBOX PROTEIN"/>
    <property type="match status" value="1"/>
</dbReference>
<keyword evidence="3" id="KW-0539">Nucleus</keyword>
<proteinExistence type="predicted"/>
<organism evidence="6 8">
    <name type="scientific">Cercospora beticola</name>
    <name type="common">Sugarbeet leaf spot fungus</name>
    <dbReference type="NCBI Taxonomy" id="122368"/>
    <lineage>
        <taxon>Eukaryota</taxon>
        <taxon>Fungi</taxon>
        <taxon>Dikarya</taxon>
        <taxon>Ascomycota</taxon>
        <taxon>Pezizomycotina</taxon>
        <taxon>Dothideomycetes</taxon>
        <taxon>Dothideomycetidae</taxon>
        <taxon>Mycosphaerellales</taxon>
        <taxon>Mycosphaerellaceae</taxon>
        <taxon>Cercospora</taxon>
    </lineage>
</organism>